<dbReference type="PANTHER" id="PTHR13087:SF0">
    <property type="entry name" value="NFKB ACTIVATING PROTEIN LIKE"/>
    <property type="match status" value="1"/>
</dbReference>
<dbReference type="PANTHER" id="PTHR13087">
    <property type="entry name" value="NF-KAPPA B ACTIVATING PROTEIN"/>
    <property type="match status" value="1"/>
</dbReference>
<feature type="domain" description="NF-kappa-B-activating protein C-terminal" evidence="3">
    <location>
        <begin position="350"/>
        <end position="449"/>
    </location>
</feature>
<keyword evidence="5" id="KW-1185">Reference proteome</keyword>
<evidence type="ECO:0000313" key="4">
    <source>
        <dbReference type="EMBL" id="ALC45582.1"/>
    </source>
</evidence>
<protein>
    <submittedName>
        <fullName evidence="4">CG6066</fullName>
    </submittedName>
</protein>
<proteinExistence type="inferred from homology"/>
<dbReference type="EMBL" id="CP012526">
    <property type="protein sequence ID" value="ALC45582.1"/>
    <property type="molecule type" value="Genomic_DNA"/>
</dbReference>
<dbReference type="AlphaFoldDB" id="A0A0M4F338"/>
<dbReference type="GO" id="GO:0010468">
    <property type="term" value="P:regulation of gene expression"/>
    <property type="evidence" value="ECO:0007669"/>
    <property type="project" value="TreeGrafter"/>
</dbReference>
<accession>A0A0M4F338</accession>
<feature type="compositionally biased region" description="Basic and acidic residues" evidence="2">
    <location>
        <begin position="39"/>
        <end position="54"/>
    </location>
</feature>
<evidence type="ECO:0000259" key="3">
    <source>
        <dbReference type="Pfam" id="PF06047"/>
    </source>
</evidence>
<feature type="compositionally biased region" description="Basic residues" evidence="2">
    <location>
        <begin position="207"/>
        <end position="237"/>
    </location>
</feature>
<dbReference type="Proteomes" id="UP000494163">
    <property type="component" value="Chromosome 3R"/>
</dbReference>
<dbReference type="STRING" id="30019.A0A0M4F338"/>
<dbReference type="Pfam" id="PF06047">
    <property type="entry name" value="Nkap_C"/>
    <property type="match status" value="1"/>
</dbReference>
<dbReference type="GO" id="GO:0005634">
    <property type="term" value="C:nucleus"/>
    <property type="evidence" value="ECO:0007669"/>
    <property type="project" value="TreeGrafter"/>
</dbReference>
<dbReference type="OrthoDB" id="273141at2759"/>
<feature type="compositionally biased region" description="Basic residues" evidence="2">
    <location>
        <begin position="284"/>
        <end position="309"/>
    </location>
</feature>
<dbReference type="InterPro" id="IPR009269">
    <property type="entry name" value="NKAP_C"/>
</dbReference>
<feature type="compositionally biased region" description="Basic and acidic residues" evidence="2">
    <location>
        <begin position="112"/>
        <end position="143"/>
    </location>
</feature>
<sequence>MRSRSRSPRRDRYHVGRDNDRPERRDREQRKPVIQRRSYSRERPREHTRTERQNGHARSSPSPRLERRKSKEREHQRRRRSRSCSSSSDSSDSDSSSSSSSQRRSRSRSPVQKKDKQVERWPNDRYRENNDRRDNPFKGRGQERSFINDPAERSHRAPYHRGGGHPKGDSKAVSARRAQRVHIGEEGVPEIWGTSPTRKKDDDVKLVKKNKKSKKSSKKSKSKSKKKSKKSKKKRKKESSSSSDSSSSSSESSSSEDSSDSSDSSDSESEDDVWLEKTADGVKATKKKKSKKTASTKSSKKHKKKKKKRKSDDEKRKKSSSGTSKSKSSAPNNDEDVGPSLRSGGGLNQKDFGRALLPGEGAAMAAYIAEGKRIPRRGEIGLTSDEIANFESVGYVMSGSRHRRMEAVRIRKENQLYSADEKRALAMFSKEERQKRENKILTQFKDMIQTKLQAKDKK</sequence>
<evidence type="ECO:0000313" key="5">
    <source>
        <dbReference type="Proteomes" id="UP000494163"/>
    </source>
</evidence>
<gene>
    <name evidence="4" type="ORF">Dbus_chr3Rg332</name>
</gene>
<dbReference type="OMA" id="MMPGEAD"/>
<dbReference type="InterPro" id="IPR040466">
    <property type="entry name" value="NKAP"/>
</dbReference>
<feature type="region of interest" description="Disordered" evidence="2">
    <location>
        <begin position="1"/>
        <end position="354"/>
    </location>
</feature>
<reference evidence="4 5" key="1">
    <citation type="submission" date="2015-08" db="EMBL/GenBank/DDBJ databases">
        <title>Ancestral chromatin configuration constrains chromatin evolution on differentiating sex chromosomes in Drosophila.</title>
        <authorList>
            <person name="Zhou Q."/>
            <person name="Bachtrog D."/>
        </authorList>
    </citation>
    <scope>NUCLEOTIDE SEQUENCE [LARGE SCALE GENOMIC DNA]</scope>
    <source>
        <tissue evidence="4">Whole larvae</tissue>
    </source>
</reference>
<feature type="compositionally biased region" description="Low complexity" evidence="2">
    <location>
        <begin position="83"/>
        <end position="102"/>
    </location>
</feature>
<evidence type="ECO:0000256" key="2">
    <source>
        <dbReference type="SAM" id="MobiDB-lite"/>
    </source>
</evidence>
<feature type="compositionally biased region" description="Low complexity" evidence="2">
    <location>
        <begin position="240"/>
        <end position="256"/>
    </location>
</feature>
<evidence type="ECO:0000256" key="1">
    <source>
        <dbReference type="ARBA" id="ARBA00009313"/>
    </source>
</evidence>
<comment type="similarity">
    <text evidence="1">Belongs to the NKAP family.</text>
</comment>
<dbReference type="GO" id="GO:0003682">
    <property type="term" value="F:chromatin binding"/>
    <property type="evidence" value="ECO:0007669"/>
    <property type="project" value="InterPro"/>
</dbReference>
<feature type="compositionally biased region" description="Low complexity" evidence="2">
    <location>
        <begin position="320"/>
        <end position="329"/>
    </location>
</feature>
<organism evidence="4 5">
    <name type="scientific">Drosophila busckii</name>
    <name type="common">Fruit fly</name>
    <dbReference type="NCBI Taxonomy" id="30019"/>
    <lineage>
        <taxon>Eukaryota</taxon>
        <taxon>Metazoa</taxon>
        <taxon>Ecdysozoa</taxon>
        <taxon>Arthropoda</taxon>
        <taxon>Hexapoda</taxon>
        <taxon>Insecta</taxon>
        <taxon>Pterygota</taxon>
        <taxon>Neoptera</taxon>
        <taxon>Endopterygota</taxon>
        <taxon>Diptera</taxon>
        <taxon>Brachycera</taxon>
        <taxon>Muscomorpha</taxon>
        <taxon>Ephydroidea</taxon>
        <taxon>Drosophilidae</taxon>
        <taxon>Drosophila</taxon>
    </lineage>
</organism>
<feature type="compositionally biased region" description="Acidic residues" evidence="2">
    <location>
        <begin position="257"/>
        <end position="273"/>
    </location>
</feature>
<name>A0A0M4F338_DROBS</name>
<feature type="compositionally biased region" description="Basic and acidic residues" evidence="2">
    <location>
        <begin position="8"/>
        <end position="31"/>
    </location>
</feature>